<dbReference type="GO" id="GO:0000030">
    <property type="term" value="F:mannosyltransferase activity"/>
    <property type="evidence" value="ECO:0007669"/>
    <property type="project" value="TreeGrafter"/>
</dbReference>
<gene>
    <name evidence="2" type="ORF">FE263_14835</name>
</gene>
<dbReference type="PANTHER" id="PTHR32385:SF15">
    <property type="entry name" value="INOSITOL PHOSPHOCERAMIDE MANNOSYLTRANSFERASE 1"/>
    <property type="match status" value="1"/>
</dbReference>
<reference evidence="2 3" key="1">
    <citation type="submission" date="2019-05" db="EMBL/GenBank/DDBJ databases">
        <authorList>
            <person name="Pankratov T."/>
            <person name="Grouzdev D."/>
        </authorList>
    </citation>
    <scope>NUCLEOTIDE SEQUENCE [LARGE SCALE GENOMIC DNA]</scope>
    <source>
        <strain evidence="2 3">KEBCLARHB70R</strain>
    </source>
</reference>
<organism evidence="2 3">
    <name type="scientific">Lichenicoccus roseus</name>
    <dbReference type="NCBI Taxonomy" id="2683649"/>
    <lineage>
        <taxon>Bacteria</taxon>
        <taxon>Pseudomonadati</taxon>
        <taxon>Pseudomonadota</taxon>
        <taxon>Alphaproteobacteria</taxon>
        <taxon>Acetobacterales</taxon>
        <taxon>Acetobacteraceae</taxon>
        <taxon>Lichenicoccus</taxon>
    </lineage>
</organism>
<evidence type="ECO:0000256" key="1">
    <source>
        <dbReference type="ARBA" id="ARBA00022679"/>
    </source>
</evidence>
<name>A0A5R9J278_9PROT</name>
<dbReference type="OrthoDB" id="9774326at2"/>
<dbReference type="InterPro" id="IPR029044">
    <property type="entry name" value="Nucleotide-diphossugar_trans"/>
</dbReference>
<dbReference type="Pfam" id="PF04488">
    <property type="entry name" value="Gly_transf_sug"/>
    <property type="match status" value="1"/>
</dbReference>
<dbReference type="Proteomes" id="UP000305654">
    <property type="component" value="Unassembled WGS sequence"/>
</dbReference>
<keyword evidence="3" id="KW-1185">Reference proteome</keyword>
<dbReference type="RefSeq" id="WP_138326810.1">
    <property type="nucleotide sequence ID" value="NZ_VCDI01000005.1"/>
</dbReference>
<dbReference type="InterPro" id="IPR051706">
    <property type="entry name" value="Glycosyltransferase_domain"/>
</dbReference>
<evidence type="ECO:0000313" key="2">
    <source>
        <dbReference type="EMBL" id="TLU71740.1"/>
    </source>
</evidence>
<dbReference type="SUPFAM" id="SSF53448">
    <property type="entry name" value="Nucleotide-diphospho-sugar transferases"/>
    <property type="match status" value="1"/>
</dbReference>
<dbReference type="Gene3D" id="3.90.550.20">
    <property type="match status" value="1"/>
</dbReference>
<protein>
    <submittedName>
        <fullName evidence="2">Glycosyl transferase</fullName>
    </submittedName>
</protein>
<keyword evidence="1 2" id="KW-0808">Transferase</keyword>
<dbReference type="GO" id="GO:0051999">
    <property type="term" value="P:mannosyl-inositol phosphorylceramide biosynthetic process"/>
    <property type="evidence" value="ECO:0007669"/>
    <property type="project" value="TreeGrafter"/>
</dbReference>
<accession>A0A5R9J278</accession>
<dbReference type="EMBL" id="VCDI01000005">
    <property type="protein sequence ID" value="TLU71740.1"/>
    <property type="molecule type" value="Genomic_DNA"/>
</dbReference>
<dbReference type="AlphaFoldDB" id="A0A5R9J278"/>
<dbReference type="GO" id="GO:0016020">
    <property type="term" value="C:membrane"/>
    <property type="evidence" value="ECO:0007669"/>
    <property type="project" value="GOC"/>
</dbReference>
<dbReference type="InterPro" id="IPR007577">
    <property type="entry name" value="GlycoTrfase_DXD_sugar-bd_CS"/>
</dbReference>
<sequence>MIPPRLHFCWIGGQLPWAYVFAILSAIERSDLPEIILHHTDALEDGPQRDALLAQKQLRMDRVDVVQLLSGTGARLGLGTELVELYQRLATPVARSDVLRAAILHAQGGIYLDLDTVTVASLRPLITGSQFLGSELIVWPRAARTSKSPLVLSRHLALDLVRKACRRLPHGWSLFRRVERYYHRSVNNAVMGAAAGSQLMTSYLVAMVRLSRERQLQRYGLGPHLLRDVAAGFQGDGIVIHRPPVFYPLAPEISEHWFRIVPRVRLGEVLTPETRVAHWYASVRTRAMVERISPSYVQRNRHRQLYSAMVCANIARLRQAA</sequence>
<evidence type="ECO:0000313" key="3">
    <source>
        <dbReference type="Proteomes" id="UP000305654"/>
    </source>
</evidence>
<comment type="caution">
    <text evidence="2">The sequence shown here is derived from an EMBL/GenBank/DDBJ whole genome shotgun (WGS) entry which is preliminary data.</text>
</comment>
<proteinExistence type="predicted"/>
<dbReference type="PANTHER" id="PTHR32385">
    <property type="entry name" value="MANNOSYL PHOSPHORYLINOSITOL CERAMIDE SYNTHASE"/>
    <property type="match status" value="1"/>
</dbReference>